<protein>
    <submittedName>
        <fullName evidence="1 2">Uncharacterized protein</fullName>
    </submittedName>
</protein>
<dbReference type="Gramene" id="PNT75704">
    <property type="protein sequence ID" value="PNT75704"/>
    <property type="gene ID" value="BRADI_1g36812v3"/>
</dbReference>
<dbReference type="EnsemblPlants" id="PNT75703">
    <property type="protein sequence ID" value="PNT75703"/>
    <property type="gene ID" value="BRADI_1g36812v3"/>
</dbReference>
<dbReference type="AlphaFoldDB" id="A0A0Q3K0W1"/>
<reference evidence="1 2" key="1">
    <citation type="journal article" date="2010" name="Nature">
        <title>Genome sequencing and analysis of the model grass Brachypodium distachyon.</title>
        <authorList>
            <consortium name="International Brachypodium Initiative"/>
        </authorList>
    </citation>
    <scope>NUCLEOTIDE SEQUENCE [LARGE SCALE GENOMIC DNA]</scope>
    <source>
        <strain evidence="1">Bd21</strain>
        <strain evidence="2">cv. Bd21</strain>
    </source>
</reference>
<evidence type="ECO:0000313" key="3">
    <source>
        <dbReference type="Proteomes" id="UP000008810"/>
    </source>
</evidence>
<dbReference type="GeneID" id="104581524"/>
<proteinExistence type="predicted"/>
<keyword evidence="3" id="KW-1185">Reference proteome</keyword>
<dbReference type="Gramene" id="KQK17796">
    <property type="protein sequence ID" value="KQK17796"/>
    <property type="gene ID" value="BRADI_1g36812v3"/>
</dbReference>
<organism evidence="1">
    <name type="scientific">Brachypodium distachyon</name>
    <name type="common">Purple false brome</name>
    <name type="synonym">Trachynia distachya</name>
    <dbReference type="NCBI Taxonomy" id="15368"/>
    <lineage>
        <taxon>Eukaryota</taxon>
        <taxon>Viridiplantae</taxon>
        <taxon>Streptophyta</taxon>
        <taxon>Embryophyta</taxon>
        <taxon>Tracheophyta</taxon>
        <taxon>Spermatophyta</taxon>
        <taxon>Magnoliopsida</taxon>
        <taxon>Liliopsida</taxon>
        <taxon>Poales</taxon>
        <taxon>Poaceae</taxon>
        <taxon>BOP clade</taxon>
        <taxon>Pooideae</taxon>
        <taxon>Stipodae</taxon>
        <taxon>Brachypodieae</taxon>
        <taxon>Brachypodium</taxon>
    </lineage>
</organism>
<evidence type="ECO:0000313" key="2">
    <source>
        <dbReference type="EnsemblPlants" id="KQK17796"/>
    </source>
</evidence>
<sequence>MDRSDTAPRCLSPPGFITPSSPATTIVRRLARLASADHRLPRPTVPVAPLLATGLSAADVRRTGLSLAATGLPVAAVGRAGPSPILVAAGLFVAAVGRPSLPPAPRHGHRGTSRRRTALVEAQGVFLMVPRISFFTALQHSPMPSPTSLTLQQAMWLVLAFEKLVIEELHNLH</sequence>
<dbReference type="EnsemblPlants" id="KQK17796">
    <property type="protein sequence ID" value="KQK17796"/>
    <property type="gene ID" value="BRADI_1g36812v3"/>
</dbReference>
<dbReference type="Proteomes" id="UP000008810">
    <property type="component" value="Chromosome 1"/>
</dbReference>
<dbReference type="Gramene" id="KQK17797">
    <property type="protein sequence ID" value="KQK17797"/>
    <property type="gene ID" value="BRADI_1g36812v3"/>
</dbReference>
<dbReference type="EnsemblPlants" id="KQK17799">
    <property type="protein sequence ID" value="KQK17799"/>
    <property type="gene ID" value="BRADI_1g36812v3"/>
</dbReference>
<reference evidence="2" key="3">
    <citation type="submission" date="2018-08" db="UniProtKB">
        <authorList>
            <consortium name="EnsemblPlants"/>
        </authorList>
    </citation>
    <scope>IDENTIFICATION</scope>
    <source>
        <strain evidence="2">cv. Bd21</strain>
    </source>
</reference>
<dbReference type="EMBL" id="CM000880">
    <property type="protein sequence ID" value="KQK17799.1"/>
    <property type="molecule type" value="Genomic_DNA"/>
</dbReference>
<gene>
    <name evidence="2" type="primary">LOC104581524</name>
    <name evidence="1" type="ORF">BRADI_1g36812v3</name>
</gene>
<dbReference type="RefSeq" id="XP_024316581.1">
    <property type="nucleotide sequence ID" value="XM_024460813.1"/>
</dbReference>
<dbReference type="EMBL" id="CM000880">
    <property type="protein sequence ID" value="KQK17796.1"/>
    <property type="molecule type" value="Genomic_DNA"/>
</dbReference>
<dbReference type="Gramene" id="KQK17798">
    <property type="protein sequence ID" value="KQK17798"/>
    <property type="gene ID" value="BRADI_1g36812v3"/>
</dbReference>
<dbReference type="EnsemblPlants" id="PNT75704">
    <property type="protein sequence ID" value="PNT75704"/>
    <property type="gene ID" value="BRADI_1g36812v3"/>
</dbReference>
<dbReference type="EnsemblPlants" id="KQK17797">
    <property type="protein sequence ID" value="KQK17797"/>
    <property type="gene ID" value="BRADI_1g36812v3"/>
</dbReference>
<name>A0A0Q3K0W1_BRADI</name>
<dbReference type="EMBL" id="CM000880">
    <property type="protein sequence ID" value="PNT75705.1"/>
    <property type="molecule type" value="Genomic_DNA"/>
</dbReference>
<dbReference type="EnsemblPlants" id="KQK17798">
    <property type="protein sequence ID" value="KQK17798"/>
    <property type="gene ID" value="BRADI_1g36812v3"/>
</dbReference>
<dbReference type="Gramene" id="KQK17799">
    <property type="protein sequence ID" value="KQK17799"/>
    <property type="gene ID" value="BRADI_1g36812v3"/>
</dbReference>
<dbReference type="Gramene" id="PNT75703">
    <property type="protein sequence ID" value="PNT75703"/>
    <property type="gene ID" value="BRADI_1g36812v3"/>
</dbReference>
<accession>A0A0Q3K0W1</accession>
<dbReference type="EMBL" id="CM000880">
    <property type="protein sequence ID" value="KQK17798.1"/>
    <property type="molecule type" value="Genomic_DNA"/>
</dbReference>
<dbReference type="EMBL" id="CM000880">
    <property type="protein sequence ID" value="PNT75704.1"/>
    <property type="molecule type" value="Genomic_DNA"/>
</dbReference>
<dbReference type="Gramene" id="PNT75705">
    <property type="protein sequence ID" value="PNT75705"/>
    <property type="gene ID" value="BRADI_1g36812v3"/>
</dbReference>
<dbReference type="EnsemblPlants" id="PNT75705">
    <property type="protein sequence ID" value="PNT75705"/>
    <property type="gene ID" value="BRADI_1g36812v3"/>
</dbReference>
<evidence type="ECO:0000313" key="1">
    <source>
        <dbReference type="EMBL" id="KQK17796.1"/>
    </source>
</evidence>
<dbReference type="EMBL" id="CM000880">
    <property type="protein sequence ID" value="KQK17797.1"/>
    <property type="molecule type" value="Genomic_DNA"/>
</dbReference>
<reference evidence="1" key="2">
    <citation type="submission" date="2017-06" db="EMBL/GenBank/DDBJ databases">
        <title>WGS assembly of Brachypodium distachyon.</title>
        <authorList>
            <consortium name="The International Brachypodium Initiative"/>
            <person name="Lucas S."/>
            <person name="Harmon-Smith M."/>
            <person name="Lail K."/>
            <person name="Tice H."/>
            <person name="Grimwood J."/>
            <person name="Bruce D."/>
            <person name="Barry K."/>
            <person name="Shu S."/>
            <person name="Lindquist E."/>
            <person name="Wang M."/>
            <person name="Pitluck S."/>
            <person name="Vogel J.P."/>
            <person name="Garvin D.F."/>
            <person name="Mockler T.C."/>
            <person name="Schmutz J."/>
            <person name="Rokhsar D."/>
            <person name="Bevan M.W."/>
        </authorList>
    </citation>
    <scope>NUCLEOTIDE SEQUENCE</scope>
    <source>
        <strain evidence="1">Bd21</strain>
    </source>
</reference>
<dbReference type="EMBL" id="CM000880">
    <property type="protein sequence ID" value="PNT75703.1"/>
    <property type="molecule type" value="Genomic_DNA"/>
</dbReference>